<dbReference type="Gene3D" id="3.30.160.60">
    <property type="entry name" value="Classic Zinc Finger"/>
    <property type="match status" value="1"/>
</dbReference>
<dbReference type="PROSITE" id="PS00028">
    <property type="entry name" value="ZINC_FINGER_C2H2_1"/>
    <property type="match status" value="2"/>
</dbReference>
<keyword evidence="1" id="KW-0863">Zinc-finger</keyword>
<evidence type="ECO:0000313" key="4">
    <source>
        <dbReference type="EMBL" id="KAJ8929271.1"/>
    </source>
</evidence>
<evidence type="ECO:0000256" key="1">
    <source>
        <dbReference type="PROSITE-ProRule" id="PRU00042"/>
    </source>
</evidence>
<dbReference type="Pfam" id="PF13912">
    <property type="entry name" value="zf-C2H2_6"/>
    <property type="match status" value="1"/>
</dbReference>
<reference evidence="4" key="1">
    <citation type="journal article" date="2023" name="Insect Mol. Biol.">
        <title>Genome sequencing provides insights into the evolution of gene families encoding plant cell wall-degrading enzymes in longhorned beetles.</title>
        <authorList>
            <person name="Shin N.R."/>
            <person name="Okamura Y."/>
            <person name="Kirsch R."/>
            <person name="Pauchet Y."/>
        </authorList>
    </citation>
    <scope>NUCLEOTIDE SEQUENCE</scope>
    <source>
        <strain evidence="4">RBIC_L_NR</strain>
    </source>
</reference>
<proteinExistence type="predicted"/>
<sequence>MIFQIKHDLHHQNQKCNLPDESEYEDPKLEENNSHPVDSHLNSIQLHNSYSKEINTEMEQLKHEDSNSAHSLLVDEQLNNSVSNSISDKQVYTMNMENSESLVYLSSNKDCLYCNICGKSYEQKSKFEMHCETHFCTVCLAVFTNVDVLNSHRKEAHAACVEDPKVILIENRL</sequence>
<dbReference type="SMART" id="SM00355">
    <property type="entry name" value="ZnF_C2H2"/>
    <property type="match status" value="2"/>
</dbReference>
<dbReference type="InterPro" id="IPR013087">
    <property type="entry name" value="Znf_C2H2_type"/>
</dbReference>
<dbReference type="PROSITE" id="PS50157">
    <property type="entry name" value="ZINC_FINGER_C2H2_2"/>
    <property type="match status" value="1"/>
</dbReference>
<name>A0AAV8WSZ0_9CUCU</name>
<feature type="domain" description="C2H2-type" evidence="3">
    <location>
        <begin position="112"/>
        <end position="134"/>
    </location>
</feature>
<comment type="caution">
    <text evidence="4">The sequence shown here is derived from an EMBL/GenBank/DDBJ whole genome shotgun (WGS) entry which is preliminary data.</text>
</comment>
<dbReference type="AlphaFoldDB" id="A0AAV8WSZ0"/>
<organism evidence="4 5">
    <name type="scientific">Rhamnusium bicolor</name>
    <dbReference type="NCBI Taxonomy" id="1586634"/>
    <lineage>
        <taxon>Eukaryota</taxon>
        <taxon>Metazoa</taxon>
        <taxon>Ecdysozoa</taxon>
        <taxon>Arthropoda</taxon>
        <taxon>Hexapoda</taxon>
        <taxon>Insecta</taxon>
        <taxon>Pterygota</taxon>
        <taxon>Neoptera</taxon>
        <taxon>Endopterygota</taxon>
        <taxon>Coleoptera</taxon>
        <taxon>Polyphaga</taxon>
        <taxon>Cucujiformia</taxon>
        <taxon>Chrysomeloidea</taxon>
        <taxon>Cerambycidae</taxon>
        <taxon>Lepturinae</taxon>
        <taxon>Rhagiini</taxon>
        <taxon>Rhamnusium</taxon>
    </lineage>
</organism>
<dbReference type="GO" id="GO:0008270">
    <property type="term" value="F:zinc ion binding"/>
    <property type="evidence" value="ECO:0007669"/>
    <property type="project" value="UniProtKB-KW"/>
</dbReference>
<gene>
    <name evidence="4" type="ORF">NQ314_018064</name>
</gene>
<evidence type="ECO:0000256" key="2">
    <source>
        <dbReference type="SAM" id="MobiDB-lite"/>
    </source>
</evidence>
<dbReference type="EMBL" id="JANEYF010005084">
    <property type="protein sequence ID" value="KAJ8929271.1"/>
    <property type="molecule type" value="Genomic_DNA"/>
</dbReference>
<protein>
    <recommendedName>
        <fullName evidence="3">C2H2-type domain-containing protein</fullName>
    </recommendedName>
</protein>
<evidence type="ECO:0000259" key="3">
    <source>
        <dbReference type="PROSITE" id="PS50157"/>
    </source>
</evidence>
<feature type="region of interest" description="Disordered" evidence="2">
    <location>
        <begin position="1"/>
        <end position="40"/>
    </location>
</feature>
<keyword evidence="5" id="KW-1185">Reference proteome</keyword>
<keyword evidence="1" id="KW-0479">Metal-binding</keyword>
<evidence type="ECO:0000313" key="5">
    <source>
        <dbReference type="Proteomes" id="UP001162156"/>
    </source>
</evidence>
<dbReference type="Proteomes" id="UP001162156">
    <property type="component" value="Unassembled WGS sequence"/>
</dbReference>
<accession>A0AAV8WSZ0</accession>
<feature type="compositionally biased region" description="Basic and acidic residues" evidence="2">
    <location>
        <begin position="1"/>
        <end position="11"/>
    </location>
</feature>
<keyword evidence="1" id="KW-0862">Zinc</keyword>